<dbReference type="GO" id="GO:0006355">
    <property type="term" value="P:regulation of DNA-templated transcription"/>
    <property type="evidence" value="ECO:0007669"/>
    <property type="project" value="InterPro"/>
</dbReference>
<dbReference type="Gene3D" id="1.10.10.10">
    <property type="entry name" value="Winged helix-like DNA-binding domain superfamily/Winged helix DNA-binding domain"/>
    <property type="match status" value="1"/>
</dbReference>
<comment type="caution">
    <text evidence="3">The sequence shown here is derived from an EMBL/GenBank/DDBJ whole genome shotgun (WGS) entry which is preliminary data.</text>
</comment>
<accession>A0A6L6IL34</accession>
<feature type="domain" description="HTH luxR-type" evidence="2">
    <location>
        <begin position="116"/>
        <end position="173"/>
    </location>
</feature>
<organism evidence="3 4">
    <name type="scientific">Intestinirhabdus alba</name>
    <dbReference type="NCBI Taxonomy" id="2899544"/>
    <lineage>
        <taxon>Bacteria</taxon>
        <taxon>Pseudomonadati</taxon>
        <taxon>Pseudomonadota</taxon>
        <taxon>Gammaproteobacteria</taxon>
        <taxon>Enterobacterales</taxon>
        <taxon>Enterobacteriaceae</taxon>
        <taxon>Intestinirhabdus</taxon>
    </lineage>
</organism>
<dbReference type="RefSeq" id="WP_155108229.1">
    <property type="nucleotide sequence ID" value="NZ_WMJZ01000011.1"/>
</dbReference>
<reference evidence="3 4" key="1">
    <citation type="submission" date="2019-11" db="EMBL/GenBank/DDBJ databases">
        <title>Escherichia alba sp. nov. isolated from the gut of plastic-eating superworms Zophobas atratus.</title>
        <authorList>
            <person name="Yang Y."/>
        </authorList>
    </citation>
    <scope>NUCLEOTIDE SEQUENCE [LARGE SCALE GENOMIC DNA]</scope>
    <source>
        <strain evidence="4">BIT-B35</strain>
    </source>
</reference>
<dbReference type="InterPro" id="IPR036388">
    <property type="entry name" value="WH-like_DNA-bd_sf"/>
</dbReference>
<dbReference type="AlphaFoldDB" id="A0A6L6IL34"/>
<proteinExistence type="predicted"/>
<keyword evidence="1" id="KW-0238">DNA-binding</keyword>
<evidence type="ECO:0000256" key="1">
    <source>
        <dbReference type="ARBA" id="ARBA00023125"/>
    </source>
</evidence>
<name>A0A6L6IL34_9ENTR</name>
<protein>
    <submittedName>
        <fullName evidence="3">Helix-turn-helix transcriptional regulator</fullName>
    </submittedName>
</protein>
<dbReference type="Pfam" id="PF00196">
    <property type="entry name" value="GerE"/>
    <property type="match status" value="1"/>
</dbReference>
<sequence length="192" mass="21525">MKIYGKDPLFIRGVKEVVGQMVKQHSTYASALLLRIYVMSGMDITEIFSCLQRNPPEDYAIFIAAERDFDLLKRLYPDRLTLCVAESATLSELRQALAVMETLRRQNLCLSETPGGVKFTRAERQIMQLTLRGYSIDDIARARRVSPVTISVQRSGLMRRTGTRSLLALCALYRAYEAGQPAAPGERCSGSL</sequence>
<dbReference type="InterPro" id="IPR000792">
    <property type="entry name" value="Tscrpt_reg_LuxR_C"/>
</dbReference>
<dbReference type="Proteomes" id="UP000477739">
    <property type="component" value="Unassembled WGS sequence"/>
</dbReference>
<dbReference type="SUPFAM" id="SSF46894">
    <property type="entry name" value="C-terminal effector domain of the bipartite response regulators"/>
    <property type="match status" value="1"/>
</dbReference>
<dbReference type="GO" id="GO:0003677">
    <property type="term" value="F:DNA binding"/>
    <property type="evidence" value="ECO:0007669"/>
    <property type="project" value="UniProtKB-KW"/>
</dbReference>
<keyword evidence="4" id="KW-1185">Reference proteome</keyword>
<gene>
    <name evidence="3" type="ORF">GJV78_10170</name>
</gene>
<evidence type="ECO:0000313" key="4">
    <source>
        <dbReference type="Proteomes" id="UP000477739"/>
    </source>
</evidence>
<evidence type="ECO:0000313" key="3">
    <source>
        <dbReference type="EMBL" id="MTH46607.1"/>
    </source>
</evidence>
<dbReference type="OrthoDB" id="343383at2"/>
<evidence type="ECO:0000259" key="2">
    <source>
        <dbReference type="SMART" id="SM00421"/>
    </source>
</evidence>
<dbReference type="SMART" id="SM00421">
    <property type="entry name" value="HTH_LUXR"/>
    <property type="match status" value="1"/>
</dbReference>
<dbReference type="InterPro" id="IPR016032">
    <property type="entry name" value="Sig_transdc_resp-reg_C-effctor"/>
</dbReference>
<dbReference type="EMBL" id="WMJZ01000011">
    <property type="protein sequence ID" value="MTH46607.1"/>
    <property type="molecule type" value="Genomic_DNA"/>
</dbReference>